<dbReference type="SUPFAM" id="SSF52833">
    <property type="entry name" value="Thioredoxin-like"/>
    <property type="match status" value="1"/>
</dbReference>
<dbReference type="OrthoDB" id="9803749at2"/>
<dbReference type="EMBL" id="CP034183">
    <property type="protein sequence ID" value="AZI43376.1"/>
    <property type="molecule type" value="Genomic_DNA"/>
</dbReference>
<evidence type="ECO:0000313" key="2">
    <source>
        <dbReference type="EMBL" id="AZI43376.1"/>
    </source>
</evidence>
<dbReference type="RefSeq" id="WP_124871814.1">
    <property type="nucleotide sequence ID" value="NZ_CP034183.1"/>
</dbReference>
<sequence length="119" mass="13281">MPEVTVQMFGLKKSAATRAAERFFKERRIKVHFVDLATKPISKGELARFQQKFGSDGVLDKESKAYEDSGLPYLRLSEESFLSKLAEFPAALNLPLVRGGKVLSVGEDKESWVKMVEGS</sequence>
<evidence type="ECO:0000313" key="3">
    <source>
        <dbReference type="Proteomes" id="UP000276417"/>
    </source>
</evidence>
<dbReference type="PROSITE" id="PS51353">
    <property type="entry name" value="ARSC"/>
    <property type="match status" value="1"/>
</dbReference>
<name>A0A3G8YQ98_9DEIO</name>
<dbReference type="AlphaFoldDB" id="A0A3G8YQ98"/>
<comment type="similarity">
    <text evidence="1">Belongs to the ArsC family.</text>
</comment>
<organism evidence="2 3">
    <name type="scientific">Deinococcus psychrotolerans</name>
    <dbReference type="NCBI Taxonomy" id="2489213"/>
    <lineage>
        <taxon>Bacteria</taxon>
        <taxon>Thermotogati</taxon>
        <taxon>Deinococcota</taxon>
        <taxon>Deinococci</taxon>
        <taxon>Deinococcales</taxon>
        <taxon>Deinococcaceae</taxon>
        <taxon>Deinococcus</taxon>
    </lineage>
</organism>
<accession>A0A3G8YQ98</accession>
<keyword evidence="3" id="KW-1185">Reference proteome</keyword>
<gene>
    <name evidence="2" type="ORF">EHF33_11995</name>
</gene>
<proteinExistence type="inferred from homology"/>
<dbReference type="Proteomes" id="UP000276417">
    <property type="component" value="Chromosome 1"/>
</dbReference>
<dbReference type="InterPro" id="IPR036249">
    <property type="entry name" value="Thioredoxin-like_sf"/>
</dbReference>
<protein>
    <submittedName>
        <fullName evidence="2">Arsenate reductase</fullName>
    </submittedName>
</protein>
<dbReference type="InterPro" id="IPR006660">
    <property type="entry name" value="Arsenate_reductase-like"/>
</dbReference>
<evidence type="ECO:0000256" key="1">
    <source>
        <dbReference type="PROSITE-ProRule" id="PRU01282"/>
    </source>
</evidence>
<dbReference type="Pfam" id="PF03960">
    <property type="entry name" value="ArsC"/>
    <property type="match status" value="1"/>
</dbReference>
<reference evidence="2 3" key="1">
    <citation type="submission" date="2018-11" db="EMBL/GenBank/DDBJ databases">
        <title>Deinococcus shelandsis sp. nov., isolated from South Shetland Islands soil of Antarctica.</title>
        <authorList>
            <person name="Tian J."/>
        </authorList>
    </citation>
    <scope>NUCLEOTIDE SEQUENCE [LARGE SCALE GENOMIC DNA]</scope>
    <source>
        <strain evidence="2 3">S14-83T</strain>
    </source>
</reference>
<dbReference type="KEGG" id="dph:EHF33_11995"/>
<dbReference type="Gene3D" id="3.40.30.10">
    <property type="entry name" value="Glutaredoxin"/>
    <property type="match status" value="1"/>
</dbReference>